<protein>
    <recommendedName>
        <fullName evidence="6">Glucose-methanol-choline oxidoreductase N-terminal domain-containing protein</fullName>
    </recommendedName>
</protein>
<dbReference type="Pfam" id="PF05199">
    <property type="entry name" value="GMC_oxred_C"/>
    <property type="match status" value="1"/>
</dbReference>
<keyword evidence="8" id="KW-1185">Reference proteome</keyword>
<sequence>MGIQPAVDPNNGKAQGVFRLQRSIDANTQTRSSARANRHDRDIIRPNYQILANTAVTWVLFKGETAVGVDFVGEQGAPNGSLMARKKVILAAGAVHTPQILQLSGLGDAKVLRKLGIRTIWCGQRKAMLEDIDSTVVGGSSWNTGPKTSIYMTRPFSRGSIKVTSRSILDAPLIDYGALTDSTDLEILYAMYMGTRELMLTPDIAVLGPIETAPAPGTTPHEGAVKDAVMRALAPSSAHQCRTAPMMKREDGGVVGAQNRVHATKRLSVVMRVFGRLSWVAGLRQASMQVLRRLQT</sequence>
<comment type="cofactor">
    <cofactor evidence="1">
        <name>FAD</name>
        <dbReference type="ChEBI" id="CHEBI:57692"/>
    </cofactor>
</comment>
<dbReference type="PANTHER" id="PTHR11552:SF115">
    <property type="entry name" value="DEHYDROGENASE XPTC-RELATED"/>
    <property type="match status" value="1"/>
</dbReference>
<dbReference type="Gene3D" id="3.50.50.60">
    <property type="entry name" value="FAD/NAD(P)-binding domain"/>
    <property type="match status" value="2"/>
</dbReference>
<dbReference type="InterPro" id="IPR027424">
    <property type="entry name" value="Glucose_Oxidase_domain_2"/>
</dbReference>
<evidence type="ECO:0000256" key="5">
    <source>
        <dbReference type="ARBA" id="ARBA00023002"/>
    </source>
</evidence>
<organism evidence="7 8">
    <name type="scientific">Didymella pomorum</name>
    <dbReference type="NCBI Taxonomy" id="749634"/>
    <lineage>
        <taxon>Eukaryota</taxon>
        <taxon>Fungi</taxon>
        <taxon>Dikarya</taxon>
        <taxon>Ascomycota</taxon>
        <taxon>Pezizomycotina</taxon>
        <taxon>Dothideomycetes</taxon>
        <taxon>Pleosporomycetidae</taxon>
        <taxon>Pleosporales</taxon>
        <taxon>Pleosporineae</taxon>
        <taxon>Didymellaceae</taxon>
        <taxon>Didymella</taxon>
    </lineage>
</organism>
<comment type="similarity">
    <text evidence="2">Belongs to the GMC oxidoreductase family.</text>
</comment>
<comment type="caution">
    <text evidence="7">The sequence shown here is derived from an EMBL/GenBank/DDBJ whole genome shotgun (WGS) entry which is preliminary data.</text>
</comment>
<evidence type="ECO:0000259" key="6">
    <source>
        <dbReference type="PROSITE" id="PS00624"/>
    </source>
</evidence>
<dbReference type="GO" id="GO:0044550">
    <property type="term" value="P:secondary metabolite biosynthetic process"/>
    <property type="evidence" value="ECO:0007669"/>
    <property type="project" value="TreeGrafter"/>
</dbReference>
<dbReference type="Gene3D" id="4.10.450.10">
    <property type="entry name" value="Glucose Oxidase, domain 2"/>
    <property type="match status" value="1"/>
</dbReference>
<dbReference type="InterPro" id="IPR007867">
    <property type="entry name" value="GMC_OxRtase_C"/>
</dbReference>
<evidence type="ECO:0000256" key="3">
    <source>
        <dbReference type="ARBA" id="ARBA00022630"/>
    </source>
</evidence>
<dbReference type="OrthoDB" id="3784425at2759"/>
<proteinExistence type="inferred from homology"/>
<dbReference type="AlphaFoldDB" id="A0A9W8ZG27"/>
<dbReference type="PANTHER" id="PTHR11552">
    <property type="entry name" value="GLUCOSE-METHANOL-CHOLINE GMC OXIDOREDUCTASE"/>
    <property type="match status" value="1"/>
</dbReference>
<dbReference type="Pfam" id="PF00732">
    <property type="entry name" value="GMC_oxred_N"/>
    <property type="match status" value="1"/>
</dbReference>
<feature type="domain" description="Glucose-methanol-choline oxidoreductase N-terminal" evidence="6">
    <location>
        <begin position="93"/>
        <end position="107"/>
    </location>
</feature>
<evidence type="ECO:0000256" key="1">
    <source>
        <dbReference type="ARBA" id="ARBA00001974"/>
    </source>
</evidence>
<dbReference type="GO" id="GO:0016614">
    <property type="term" value="F:oxidoreductase activity, acting on CH-OH group of donors"/>
    <property type="evidence" value="ECO:0007669"/>
    <property type="project" value="InterPro"/>
</dbReference>
<dbReference type="GO" id="GO:0050660">
    <property type="term" value="F:flavin adenine dinucleotide binding"/>
    <property type="evidence" value="ECO:0007669"/>
    <property type="project" value="InterPro"/>
</dbReference>
<keyword evidence="5" id="KW-0560">Oxidoreductase</keyword>
<dbReference type="PROSITE" id="PS00624">
    <property type="entry name" value="GMC_OXRED_2"/>
    <property type="match status" value="1"/>
</dbReference>
<gene>
    <name evidence="7" type="ORF">N0V91_003672</name>
</gene>
<evidence type="ECO:0000313" key="7">
    <source>
        <dbReference type="EMBL" id="KAJ4407702.1"/>
    </source>
</evidence>
<evidence type="ECO:0000313" key="8">
    <source>
        <dbReference type="Proteomes" id="UP001140510"/>
    </source>
</evidence>
<reference evidence="7" key="1">
    <citation type="submission" date="2022-10" db="EMBL/GenBank/DDBJ databases">
        <title>Tapping the CABI collections for fungal endophytes: first genome assemblies for Collariella, Neodidymelliopsis, Ascochyta clinopodiicola, Didymella pomorum, Didymosphaeria variabile, Neocosmospora piperis and Neocucurbitaria cava.</title>
        <authorList>
            <person name="Hill R."/>
        </authorList>
    </citation>
    <scope>NUCLEOTIDE SEQUENCE</scope>
    <source>
        <strain evidence="7">IMI 355091</strain>
    </source>
</reference>
<dbReference type="InterPro" id="IPR000172">
    <property type="entry name" value="GMC_OxRdtase_N"/>
</dbReference>
<keyword evidence="4" id="KW-0274">FAD</keyword>
<dbReference type="Gene3D" id="3.30.560.10">
    <property type="entry name" value="Glucose Oxidase, domain 3"/>
    <property type="match status" value="2"/>
</dbReference>
<evidence type="ECO:0000256" key="2">
    <source>
        <dbReference type="ARBA" id="ARBA00010790"/>
    </source>
</evidence>
<dbReference type="InterPro" id="IPR036188">
    <property type="entry name" value="FAD/NAD-bd_sf"/>
</dbReference>
<name>A0A9W8ZG27_9PLEO</name>
<accession>A0A9W8ZG27</accession>
<keyword evidence="3" id="KW-0285">Flavoprotein</keyword>
<dbReference type="EMBL" id="JAPEVA010000019">
    <property type="protein sequence ID" value="KAJ4407702.1"/>
    <property type="molecule type" value="Genomic_DNA"/>
</dbReference>
<dbReference type="Proteomes" id="UP001140510">
    <property type="component" value="Unassembled WGS sequence"/>
</dbReference>
<dbReference type="SUPFAM" id="SSF51905">
    <property type="entry name" value="FAD/NAD(P)-binding domain"/>
    <property type="match status" value="1"/>
</dbReference>
<dbReference type="InterPro" id="IPR012132">
    <property type="entry name" value="GMC_OxRdtase"/>
</dbReference>
<dbReference type="SUPFAM" id="SSF54373">
    <property type="entry name" value="FAD-linked reductases, C-terminal domain"/>
    <property type="match status" value="1"/>
</dbReference>
<evidence type="ECO:0000256" key="4">
    <source>
        <dbReference type="ARBA" id="ARBA00022827"/>
    </source>
</evidence>